<gene>
    <name evidence="1" type="ordered locus">OB2180</name>
</gene>
<accession>Q8EPD0</accession>
<protein>
    <submittedName>
        <fullName evidence="1">Hypothetical conserved protein</fullName>
    </submittedName>
</protein>
<dbReference type="EMBL" id="BA000028">
    <property type="protein sequence ID" value="BAC14136.1"/>
    <property type="molecule type" value="Genomic_DNA"/>
</dbReference>
<proteinExistence type="predicted"/>
<dbReference type="Pfam" id="PF26326">
    <property type="entry name" value="YtzJ"/>
    <property type="match status" value="1"/>
</dbReference>
<dbReference type="RefSeq" id="WP_011066574.1">
    <property type="nucleotide sequence ID" value="NC_004193.1"/>
</dbReference>
<name>Q8EPD0_OCEIH</name>
<keyword evidence="2" id="KW-1185">Reference proteome</keyword>
<dbReference type="InterPro" id="IPR058867">
    <property type="entry name" value="YtzJ"/>
</dbReference>
<evidence type="ECO:0000313" key="2">
    <source>
        <dbReference type="Proteomes" id="UP000000822"/>
    </source>
</evidence>
<sequence>MLPIHLRRIRDKKIQLLRQGFSAYAETKELIRLMENSIKKENITVQYDYDHAGCWFVPISSSDQKSS</sequence>
<dbReference type="KEGG" id="oih:OB2180"/>
<evidence type="ECO:0000313" key="1">
    <source>
        <dbReference type="EMBL" id="BAC14136.1"/>
    </source>
</evidence>
<reference evidence="1 2" key="2">
    <citation type="journal article" date="2002" name="Nucleic Acids Res.">
        <title>Genome sequence of Oceanobacillus iheyensis isolated from the Iheya Ridge and its unexpected adaptive capabilities to extreme environments.</title>
        <authorList>
            <person name="Takami H."/>
            <person name="Takaki Y."/>
            <person name="Uchiyama I."/>
        </authorList>
    </citation>
    <scope>NUCLEOTIDE SEQUENCE [LARGE SCALE GENOMIC DNA]</scope>
    <source>
        <strain evidence="2">DSM 14371 / CIP 107618 / JCM 11309 / KCTC 3954 / HTE831</strain>
    </source>
</reference>
<dbReference type="AlphaFoldDB" id="Q8EPD0"/>
<organism evidence="1 2">
    <name type="scientific">Oceanobacillus iheyensis (strain DSM 14371 / CIP 107618 / JCM 11309 / KCTC 3954 / HTE831)</name>
    <dbReference type="NCBI Taxonomy" id="221109"/>
    <lineage>
        <taxon>Bacteria</taxon>
        <taxon>Bacillati</taxon>
        <taxon>Bacillota</taxon>
        <taxon>Bacilli</taxon>
        <taxon>Bacillales</taxon>
        <taxon>Bacillaceae</taxon>
        <taxon>Oceanobacillus</taxon>
    </lineage>
</organism>
<dbReference type="OrthoDB" id="2679903at2"/>
<dbReference type="HOGENOM" id="CLU_193588_0_0_9"/>
<reference evidence="1 2" key="1">
    <citation type="journal article" date="2001" name="FEMS Microbiol. Lett.">
        <title>Oceanobacillus iheyensis gen. nov., sp. nov., a deep-sea extremely halotolerant and alkaliphilic species isolated from a depth of 1050 m on the Iheya Ridge.</title>
        <authorList>
            <person name="Lu J."/>
            <person name="Nogi Y."/>
            <person name="Takami H."/>
        </authorList>
    </citation>
    <scope>NUCLEOTIDE SEQUENCE [LARGE SCALE GENOMIC DNA]</scope>
    <source>
        <strain evidence="2">DSM 14371 / CIP 107618 / JCM 11309 / KCTC 3954 / HTE831</strain>
    </source>
</reference>
<dbReference type="Proteomes" id="UP000000822">
    <property type="component" value="Chromosome"/>
</dbReference>
<dbReference type="eggNOG" id="ENOG503307S">
    <property type="taxonomic scope" value="Bacteria"/>
</dbReference>
<dbReference type="STRING" id="221109.gene:10734428"/>